<evidence type="ECO:0000256" key="1">
    <source>
        <dbReference type="ARBA" id="ARBA00023015"/>
    </source>
</evidence>
<dbReference type="GO" id="GO:0003700">
    <property type="term" value="F:DNA-binding transcription factor activity"/>
    <property type="evidence" value="ECO:0007669"/>
    <property type="project" value="InterPro"/>
</dbReference>
<dbReference type="SUPFAM" id="SSF64288">
    <property type="entry name" value="Chorismate lyase-like"/>
    <property type="match status" value="1"/>
</dbReference>
<reference evidence="5" key="1">
    <citation type="submission" date="2023-03" db="EMBL/GenBank/DDBJ databases">
        <authorList>
            <person name="Shen W."/>
            <person name="Cai J."/>
        </authorList>
    </citation>
    <scope>NUCLEOTIDE SEQUENCE</scope>
    <source>
        <strain evidence="5">B646-2</strain>
    </source>
</reference>
<dbReference type="GO" id="GO:0003677">
    <property type="term" value="F:DNA binding"/>
    <property type="evidence" value="ECO:0007669"/>
    <property type="project" value="UniProtKB-KW"/>
</dbReference>
<dbReference type="Pfam" id="PF00392">
    <property type="entry name" value="GntR"/>
    <property type="match status" value="1"/>
</dbReference>
<evidence type="ECO:0000313" key="5">
    <source>
        <dbReference type="EMBL" id="MDT2539890.1"/>
    </source>
</evidence>
<protein>
    <submittedName>
        <fullName evidence="5">GntR family transcriptional regulator</fullName>
    </submittedName>
</protein>
<comment type="caution">
    <text evidence="5">The sequence shown here is derived from an EMBL/GenBank/DDBJ whole genome shotgun (WGS) entry which is preliminary data.</text>
</comment>
<dbReference type="Pfam" id="PF07702">
    <property type="entry name" value="UTRA"/>
    <property type="match status" value="1"/>
</dbReference>
<dbReference type="SMART" id="SM00345">
    <property type="entry name" value="HTH_GNTR"/>
    <property type="match status" value="1"/>
</dbReference>
<feature type="domain" description="HTH gntR-type" evidence="4">
    <location>
        <begin position="3"/>
        <end position="71"/>
    </location>
</feature>
<dbReference type="InterPro" id="IPR000524">
    <property type="entry name" value="Tscrpt_reg_HTH_GntR"/>
</dbReference>
<dbReference type="Gene3D" id="1.10.10.10">
    <property type="entry name" value="Winged helix-like DNA-binding domain superfamily/Winged helix DNA-binding domain"/>
    <property type="match status" value="1"/>
</dbReference>
<accession>A0AAW8T4Y5</accession>
<keyword evidence="2" id="KW-0238">DNA-binding</keyword>
<dbReference type="InterPro" id="IPR036390">
    <property type="entry name" value="WH_DNA-bd_sf"/>
</dbReference>
<dbReference type="Gene3D" id="3.40.1410.10">
    <property type="entry name" value="Chorismate lyase-like"/>
    <property type="match status" value="1"/>
</dbReference>
<organism evidence="5 6">
    <name type="scientific">Enterococcus raffinosus</name>
    <dbReference type="NCBI Taxonomy" id="71452"/>
    <lineage>
        <taxon>Bacteria</taxon>
        <taxon>Bacillati</taxon>
        <taxon>Bacillota</taxon>
        <taxon>Bacilli</taxon>
        <taxon>Lactobacillales</taxon>
        <taxon>Enterococcaceae</taxon>
        <taxon>Enterococcus</taxon>
    </lineage>
</organism>
<evidence type="ECO:0000256" key="2">
    <source>
        <dbReference type="ARBA" id="ARBA00023125"/>
    </source>
</evidence>
<dbReference type="SUPFAM" id="SSF46785">
    <property type="entry name" value="Winged helix' DNA-binding domain"/>
    <property type="match status" value="1"/>
</dbReference>
<dbReference type="EMBL" id="JARPXM010000023">
    <property type="protein sequence ID" value="MDT2539890.1"/>
    <property type="molecule type" value="Genomic_DNA"/>
</dbReference>
<proteinExistence type="predicted"/>
<dbReference type="InterPro" id="IPR036388">
    <property type="entry name" value="WH-like_DNA-bd_sf"/>
</dbReference>
<keyword evidence="1" id="KW-0805">Transcription regulation</keyword>
<dbReference type="CDD" id="cd07377">
    <property type="entry name" value="WHTH_GntR"/>
    <property type="match status" value="1"/>
</dbReference>
<gene>
    <name evidence="5" type="ORF">P7D78_17415</name>
</gene>
<dbReference type="RefSeq" id="WP_010745068.1">
    <property type="nucleotide sequence ID" value="NZ_BAAAXM010000043.1"/>
</dbReference>
<dbReference type="GeneID" id="67041362"/>
<dbReference type="GO" id="GO:0045892">
    <property type="term" value="P:negative regulation of DNA-templated transcription"/>
    <property type="evidence" value="ECO:0007669"/>
    <property type="project" value="TreeGrafter"/>
</dbReference>
<dbReference type="InterPro" id="IPR011663">
    <property type="entry name" value="UTRA"/>
</dbReference>
<evidence type="ECO:0000313" key="6">
    <source>
        <dbReference type="Proteomes" id="UP001249240"/>
    </source>
</evidence>
<name>A0AAW8T4Y5_9ENTE</name>
<keyword evidence="3" id="KW-0804">Transcription</keyword>
<dbReference type="AlphaFoldDB" id="A0AAW8T4Y5"/>
<evidence type="ECO:0000259" key="4">
    <source>
        <dbReference type="PROSITE" id="PS50949"/>
    </source>
</evidence>
<dbReference type="Proteomes" id="UP001249240">
    <property type="component" value="Unassembled WGS sequence"/>
</dbReference>
<dbReference type="PROSITE" id="PS50949">
    <property type="entry name" value="HTH_GNTR"/>
    <property type="match status" value="1"/>
</dbReference>
<sequence>MAIAKYEEIKQDIVKRILSKEFQPGQKISSEAELKSKYNVSSTTVVKALNELVSEGYVYRVQGKGTFVTKALRGTTVRYFENDYKYFDRSDERTEVISVKTESTSEIIGEFEEGIEVQEITRLKYAGDIPIQLTTTYMDSNYIQGASKEQLKSIYDTVREKKNINLFNNQFEENFKILSPVPNEIKKLLKISGEAPVVFITQKTYSADNKLIELILSYKKHDYFDITVTSV</sequence>
<dbReference type="SMART" id="SM00866">
    <property type="entry name" value="UTRA"/>
    <property type="match status" value="1"/>
</dbReference>
<dbReference type="PANTHER" id="PTHR44846">
    <property type="entry name" value="MANNOSYL-D-GLYCERATE TRANSPORT/METABOLISM SYSTEM REPRESSOR MNGR-RELATED"/>
    <property type="match status" value="1"/>
</dbReference>
<evidence type="ECO:0000256" key="3">
    <source>
        <dbReference type="ARBA" id="ARBA00023163"/>
    </source>
</evidence>
<dbReference type="PANTHER" id="PTHR44846:SF17">
    <property type="entry name" value="GNTR-FAMILY TRANSCRIPTIONAL REGULATOR"/>
    <property type="match status" value="1"/>
</dbReference>
<dbReference type="InterPro" id="IPR028978">
    <property type="entry name" value="Chorismate_lyase_/UTRA_dom_sf"/>
</dbReference>
<dbReference type="InterPro" id="IPR050679">
    <property type="entry name" value="Bact_HTH_transcr_reg"/>
</dbReference>